<reference evidence="1" key="1">
    <citation type="submission" date="2021-08" db="EMBL/GenBank/DDBJ databases">
        <authorList>
            <person name="Stevens D.C."/>
        </authorList>
    </citation>
    <scope>NUCLEOTIDE SEQUENCE</scope>
    <source>
        <strain evidence="1">DSM 53165</strain>
    </source>
</reference>
<name>A0ABS7U3C5_9BACT</name>
<dbReference type="PROSITE" id="PS51257">
    <property type="entry name" value="PROKAR_LIPOPROTEIN"/>
    <property type="match status" value="1"/>
</dbReference>
<dbReference type="Pfam" id="PF12388">
    <property type="entry name" value="Peptidase_M57"/>
    <property type="match status" value="1"/>
</dbReference>
<comment type="caution">
    <text evidence="1">The sequence shown here is derived from an EMBL/GenBank/DDBJ whole genome shotgun (WGS) entry which is preliminary data.</text>
</comment>
<protein>
    <submittedName>
        <fullName evidence="1">Zinc-dependent metalloprotease</fullName>
    </submittedName>
</protein>
<evidence type="ECO:0000313" key="1">
    <source>
        <dbReference type="EMBL" id="MBZ5715027.1"/>
    </source>
</evidence>
<keyword evidence="1" id="KW-0645">Protease</keyword>
<gene>
    <name evidence="1" type="ORF">K7C98_37825</name>
</gene>
<dbReference type="InterPro" id="IPR024653">
    <property type="entry name" value="Peptidase_M10/M27/M57"/>
</dbReference>
<organism evidence="1 2">
    <name type="scientific">Nannocystis pusilla</name>
    <dbReference type="NCBI Taxonomy" id="889268"/>
    <lineage>
        <taxon>Bacteria</taxon>
        <taxon>Pseudomonadati</taxon>
        <taxon>Myxococcota</taxon>
        <taxon>Polyangia</taxon>
        <taxon>Nannocystales</taxon>
        <taxon>Nannocystaceae</taxon>
        <taxon>Nannocystis</taxon>
    </lineage>
</organism>
<accession>A0ABS7U3C5</accession>
<keyword evidence="2" id="KW-1185">Reference proteome</keyword>
<dbReference type="GO" id="GO:0008237">
    <property type="term" value="F:metallopeptidase activity"/>
    <property type="evidence" value="ECO:0007669"/>
    <property type="project" value="UniProtKB-KW"/>
</dbReference>
<dbReference type="InterPro" id="IPR024079">
    <property type="entry name" value="MetalloPept_cat_dom_sf"/>
</dbReference>
<evidence type="ECO:0000313" key="2">
    <source>
        <dbReference type="Proteomes" id="UP001139031"/>
    </source>
</evidence>
<keyword evidence="1" id="KW-0378">Hydrolase</keyword>
<sequence>MMLRKACLVAATVLFACGESEVIDGAELETVNQEIVDNLLAAGYPESEIEVGDDGVVIVGGDAVVTLQASREMIGLDGHEEHAGEIQFRQYRTTNLVDPGIAVICIDGSSFSGTLSTALDKAIANYTSLNLSFDMVRTNGSDAGCDAEITMTAKGAAGGSSGFPEGGLPYSKVNVGKSTANYGLAVATHVITHELGHCIGFRHTDYYNRAISCGAGGNEGDAGVGAIHIAGTPTTAALDGSVMNSCFNQGSTGQWTASDLTALNALY</sequence>
<dbReference type="Gene3D" id="3.40.390.10">
    <property type="entry name" value="Collagenase (Catalytic Domain)"/>
    <property type="match status" value="1"/>
</dbReference>
<keyword evidence="1" id="KW-0482">Metalloprotease</keyword>
<dbReference type="EMBL" id="JAIRAU010000056">
    <property type="protein sequence ID" value="MBZ5715027.1"/>
    <property type="molecule type" value="Genomic_DNA"/>
</dbReference>
<proteinExistence type="predicted"/>
<dbReference type="Proteomes" id="UP001139031">
    <property type="component" value="Unassembled WGS sequence"/>
</dbReference>
<dbReference type="SUPFAM" id="SSF55486">
    <property type="entry name" value="Metalloproteases ('zincins'), catalytic domain"/>
    <property type="match status" value="1"/>
</dbReference>